<dbReference type="RefSeq" id="WP_008496084.1">
    <property type="nucleotide sequence ID" value="NZ_CP016537.2"/>
</dbReference>
<dbReference type="EMBL" id="CP016537">
    <property type="protein sequence ID" value="ANU12548.1"/>
    <property type="molecule type" value="Genomic_DNA"/>
</dbReference>
<organism evidence="1 2">
    <name type="scientific">Planococcus halocryophilus</name>
    <dbReference type="NCBI Taxonomy" id="1215089"/>
    <lineage>
        <taxon>Bacteria</taxon>
        <taxon>Bacillati</taxon>
        <taxon>Bacillota</taxon>
        <taxon>Bacilli</taxon>
        <taxon>Bacillales</taxon>
        <taxon>Caryophanaceae</taxon>
        <taxon>Planococcus</taxon>
    </lineage>
</organism>
<name>A0A1C7DME9_9BACL</name>
<evidence type="ECO:0000313" key="1">
    <source>
        <dbReference type="EMBL" id="ANU12548.1"/>
    </source>
</evidence>
<gene>
    <name evidence="1" type="ORF">BBI08_01165</name>
</gene>
<protein>
    <submittedName>
        <fullName evidence="1">Uncharacterized protein</fullName>
    </submittedName>
</protein>
<reference evidence="1" key="1">
    <citation type="submission" date="2016-10" db="EMBL/GenBank/DDBJ databases">
        <authorList>
            <person name="de Groot N.N."/>
        </authorList>
    </citation>
    <scope>NUCLEOTIDE SEQUENCE</scope>
    <source>
        <strain evidence="1">DSM 24743</strain>
    </source>
</reference>
<proteinExistence type="predicted"/>
<accession>A0A1C7DME9</accession>
<dbReference type="KEGG" id="phc:BBI08_01165"/>
<evidence type="ECO:0000313" key="2">
    <source>
        <dbReference type="Proteomes" id="UP000092687"/>
    </source>
</evidence>
<dbReference type="STRING" id="1215089.BBI08_01165"/>
<keyword evidence="2" id="KW-1185">Reference proteome</keyword>
<dbReference type="AlphaFoldDB" id="A0A1C7DME9"/>
<sequence length="98" mass="11199">MNEYEINQLIVEANQKVMQERLDAQQQTKNDLLEGTKQLAEQRVQDLADLKAKQDAHKEVAPVPEAEELKQLRAKAEAEDGQNELLALRKRFATKEGE</sequence>
<dbReference type="Proteomes" id="UP000092687">
    <property type="component" value="Chromosome"/>
</dbReference>